<dbReference type="EMBL" id="BMJN01000001">
    <property type="protein sequence ID" value="GGE23534.1"/>
    <property type="molecule type" value="Genomic_DNA"/>
</dbReference>
<dbReference type="InterPro" id="IPR036779">
    <property type="entry name" value="LysM_dom_sf"/>
</dbReference>
<dbReference type="OrthoDB" id="1098018at2"/>
<dbReference type="InterPro" id="IPR011098">
    <property type="entry name" value="G5_dom"/>
</dbReference>
<evidence type="ECO:0000313" key="6">
    <source>
        <dbReference type="EMBL" id="GGE23534.1"/>
    </source>
</evidence>
<dbReference type="PROSITE" id="PS51782">
    <property type="entry name" value="LYSM"/>
    <property type="match status" value="1"/>
</dbReference>
<keyword evidence="1 3" id="KW-0732">Signal</keyword>
<dbReference type="Proteomes" id="UP000660801">
    <property type="component" value="Unassembled WGS sequence"/>
</dbReference>
<dbReference type="InterPro" id="IPR035940">
    <property type="entry name" value="CAP_sf"/>
</dbReference>
<dbReference type="Gene3D" id="3.10.350.10">
    <property type="entry name" value="LysM domain"/>
    <property type="match status" value="1"/>
</dbReference>
<dbReference type="RefSeq" id="WP_068990267.1">
    <property type="nucleotide sequence ID" value="NZ_BMJN01000001.1"/>
</dbReference>
<dbReference type="CDD" id="cd00118">
    <property type="entry name" value="LysM"/>
    <property type="match status" value="1"/>
</dbReference>
<evidence type="ECO:0000259" key="5">
    <source>
        <dbReference type="PROSITE" id="PS51782"/>
    </source>
</evidence>
<dbReference type="InterPro" id="IPR018392">
    <property type="entry name" value="LysM"/>
</dbReference>
<feature type="region of interest" description="Disordered" evidence="2">
    <location>
        <begin position="239"/>
        <end position="284"/>
    </location>
</feature>
<dbReference type="Pfam" id="PF01476">
    <property type="entry name" value="LysM"/>
    <property type="match status" value="1"/>
</dbReference>
<feature type="signal peptide" evidence="3">
    <location>
        <begin position="1"/>
        <end position="34"/>
    </location>
</feature>
<reference evidence="6" key="2">
    <citation type="submission" date="2020-09" db="EMBL/GenBank/DDBJ databases">
        <authorList>
            <person name="Sun Q."/>
            <person name="Zhou Y."/>
        </authorList>
    </citation>
    <scope>NUCLEOTIDE SEQUENCE</scope>
    <source>
        <strain evidence="6">CGMCC 1.15533</strain>
    </source>
</reference>
<dbReference type="SMART" id="SM00257">
    <property type="entry name" value="LysM"/>
    <property type="match status" value="1"/>
</dbReference>
<sequence length="812" mass="89696">MRNTIYKIRKTRTGKLLFVGAMIAALGGAAFASAEEVHAEEWTARSVTEIRADLEKEVAANHMYTVKWGDTLSAISAASGISVEALQSINNIGDAHAIVAGHQLYIDAENKILAFQNGDKSVTVLQEQDGDWKNITEEQKAERAKAAIQSRGVKAIVDELTAVAPKTTVLNMLKPHYLLNVNYTMPSAGVDRARSESMARVYANGVMKIEPAHIDEYGDNIFDKPKVDVPIYNEPTYVYSPSHAEPNDPDRLPKPVEPTVPSEPLAPKVNVPLEPNDKPSASKIDEKDPMKIVSSRDVFEKEPIPFSTIREADDTLFEGDEVVAVDGKDGVLTVKFVVNYNYKGDEISRLKVDEQADNSLVNKVVKYGTKKRIQIVTNRVTSTTPFETTTINDVTLPKGQMKVIQNGKDGEDVYEVTSEVDLKTGVRKEINRKQVSSRPAVAKIVAIGSFEAPKDTTETRRITDHISHGTVTSFDNNLFEGETRTEEGKDGYVVYEVTYNVSGLTGQKTEVSRRVVERVEAKNTIIYKGTKKRPVVTPAPAPVEPAVTTPVQPVAPAVNTRSAAPVSSSVLLNDDDVAIGRDLPWYKGLPKSALTFAQLSLDEKEKIRLGLDPNADVDGKNPYAMDYASANNLSQEQLDKLMKYIDLDKLNEEFLKLLNAERESKGLSKAVYDGKNSVLQKSATQRSKEMAHYGSSRYGADVSGKHKRPDGSGFHTVYSKDERAMFDFVNENALNYLGDVSVFQILNERWLAKSMFESWKASKGHYRAMMADQEGKTFHFAVNSWGGAHSLERQSDDNVALISMMSIGFTNN</sequence>
<gene>
    <name evidence="6" type="ORF">GCM10011510_00740</name>
</gene>
<dbReference type="AlphaFoldDB" id="A0A917A2U1"/>
<evidence type="ECO:0008006" key="8">
    <source>
        <dbReference type="Google" id="ProtNLM"/>
    </source>
</evidence>
<name>A0A917A2U1_9STRE</name>
<dbReference type="SMART" id="SM01208">
    <property type="entry name" value="G5"/>
    <property type="match status" value="3"/>
</dbReference>
<evidence type="ECO:0000256" key="2">
    <source>
        <dbReference type="SAM" id="MobiDB-lite"/>
    </source>
</evidence>
<proteinExistence type="predicted"/>
<comment type="caution">
    <text evidence="6">The sequence shown here is derived from an EMBL/GenBank/DDBJ whole genome shotgun (WGS) entry which is preliminary data.</text>
</comment>
<evidence type="ECO:0000313" key="7">
    <source>
        <dbReference type="Proteomes" id="UP000660801"/>
    </source>
</evidence>
<keyword evidence="7" id="KW-1185">Reference proteome</keyword>
<feature type="domain" description="G5" evidence="4">
    <location>
        <begin position="370"/>
        <end position="451"/>
    </location>
</feature>
<dbReference type="Pfam" id="PF07501">
    <property type="entry name" value="G5"/>
    <property type="match status" value="3"/>
</dbReference>
<evidence type="ECO:0000259" key="4">
    <source>
        <dbReference type="PROSITE" id="PS51109"/>
    </source>
</evidence>
<evidence type="ECO:0000256" key="3">
    <source>
        <dbReference type="SAM" id="SignalP"/>
    </source>
</evidence>
<dbReference type="PROSITE" id="PS51109">
    <property type="entry name" value="G5"/>
    <property type="match status" value="2"/>
</dbReference>
<feature type="chain" id="PRO_5036720939" description="LysM peptidoglycan-binding domain-containing protein" evidence="3">
    <location>
        <begin position="35"/>
        <end position="812"/>
    </location>
</feature>
<dbReference type="Gene3D" id="3.40.33.10">
    <property type="entry name" value="CAP"/>
    <property type="match status" value="1"/>
</dbReference>
<feature type="domain" description="LysM" evidence="5">
    <location>
        <begin position="62"/>
        <end position="106"/>
    </location>
</feature>
<organism evidence="6 7">
    <name type="scientific">Streptococcus himalayensis</name>
    <dbReference type="NCBI Taxonomy" id="1888195"/>
    <lineage>
        <taxon>Bacteria</taxon>
        <taxon>Bacillati</taxon>
        <taxon>Bacillota</taxon>
        <taxon>Bacilli</taxon>
        <taxon>Lactobacillales</taxon>
        <taxon>Streptococcaceae</taxon>
        <taxon>Streptococcus</taxon>
    </lineage>
</organism>
<feature type="domain" description="G5" evidence="4">
    <location>
        <begin position="290"/>
        <end position="371"/>
    </location>
</feature>
<reference evidence="6" key="1">
    <citation type="journal article" date="2014" name="Int. J. Syst. Evol. Microbiol.">
        <title>Complete genome sequence of Corynebacterium casei LMG S-19264T (=DSM 44701T), isolated from a smear-ripened cheese.</title>
        <authorList>
            <consortium name="US DOE Joint Genome Institute (JGI-PGF)"/>
            <person name="Walter F."/>
            <person name="Albersmeier A."/>
            <person name="Kalinowski J."/>
            <person name="Ruckert C."/>
        </authorList>
    </citation>
    <scope>NUCLEOTIDE SEQUENCE</scope>
    <source>
        <strain evidence="6">CGMCC 1.15533</strain>
    </source>
</reference>
<dbReference type="Gene3D" id="2.20.230.10">
    <property type="entry name" value="Resuscitation-promoting factor rpfb"/>
    <property type="match status" value="3"/>
</dbReference>
<dbReference type="SUPFAM" id="SSF54106">
    <property type="entry name" value="LysM domain"/>
    <property type="match status" value="1"/>
</dbReference>
<dbReference type="InterPro" id="IPR014044">
    <property type="entry name" value="CAP_dom"/>
</dbReference>
<protein>
    <recommendedName>
        <fullName evidence="8">LysM peptidoglycan-binding domain-containing protein</fullName>
    </recommendedName>
</protein>
<accession>A0A917A2U1</accession>
<feature type="compositionally biased region" description="Basic and acidic residues" evidence="2">
    <location>
        <begin position="245"/>
        <end position="254"/>
    </location>
</feature>
<dbReference type="Pfam" id="PF00188">
    <property type="entry name" value="CAP"/>
    <property type="match status" value="1"/>
</dbReference>
<evidence type="ECO:0000256" key="1">
    <source>
        <dbReference type="ARBA" id="ARBA00022729"/>
    </source>
</evidence>